<dbReference type="PROSITE" id="PS00062">
    <property type="entry name" value="ALDOKETO_REDUCTASE_2"/>
    <property type="match status" value="1"/>
</dbReference>
<evidence type="ECO:0000256" key="6">
    <source>
        <dbReference type="PIRSR" id="PIRSR000097-3"/>
    </source>
</evidence>
<reference evidence="9" key="1">
    <citation type="submission" date="2019-10" db="EMBL/GenBank/DDBJ databases">
        <title>Streptomyces sp. nov., a novel actinobacterium isolated from alkaline environment.</title>
        <authorList>
            <person name="Golinska P."/>
        </authorList>
    </citation>
    <scope>NUCLEOTIDE SEQUENCE [LARGE SCALE GENOMIC DNA]</scope>
    <source>
        <strain evidence="9">DSM 42108</strain>
    </source>
</reference>
<protein>
    <submittedName>
        <fullName evidence="8">Aldo/keto reductase</fullName>
    </submittedName>
</protein>
<dbReference type="Gene3D" id="3.20.20.100">
    <property type="entry name" value="NADP-dependent oxidoreductase domain"/>
    <property type="match status" value="1"/>
</dbReference>
<dbReference type="InterPro" id="IPR018170">
    <property type="entry name" value="Aldo/ket_reductase_CS"/>
</dbReference>
<keyword evidence="3" id="KW-0560">Oxidoreductase</keyword>
<dbReference type="Proteomes" id="UP000530234">
    <property type="component" value="Unassembled WGS sequence"/>
</dbReference>
<evidence type="ECO:0000313" key="9">
    <source>
        <dbReference type="Proteomes" id="UP000530234"/>
    </source>
</evidence>
<dbReference type="PRINTS" id="PR00069">
    <property type="entry name" value="ALDKETRDTASE"/>
</dbReference>
<dbReference type="PANTHER" id="PTHR43827:SF3">
    <property type="entry name" value="NADP-DEPENDENT OXIDOREDUCTASE DOMAIN-CONTAINING PROTEIN"/>
    <property type="match status" value="1"/>
</dbReference>
<comment type="caution">
    <text evidence="8">The sequence shown here is derived from an EMBL/GenBank/DDBJ whole genome shotgun (WGS) entry which is preliminary data.</text>
</comment>
<evidence type="ECO:0000256" key="4">
    <source>
        <dbReference type="PIRSR" id="PIRSR000097-1"/>
    </source>
</evidence>
<dbReference type="FunFam" id="3.20.20.100:FF:000015">
    <property type="entry name" value="Oxidoreductase, aldo/keto reductase family"/>
    <property type="match status" value="1"/>
</dbReference>
<keyword evidence="9" id="KW-1185">Reference proteome</keyword>
<sequence length="277" mass="30470">MSSVPHVTLNNGVEMPQLGFGVWQVSNDEATATVGRALEVGYRSIDTAAAYGNEEGTGRAIAESGIPRDEIFVTTKLWNGDHGYDAALRAFDASLERLGLDHVDLYLIHWPMPAVDLYVESWRALEKIHSEGRARAIGVSNFKPTHLRRLLDETGTVPALNQIELHPNLPQADTRAFHAEHDIATEAWSPLGQGKGLLEDPTLVSVAEKHGVTPARAVLRWHLRLGNVVIPKSSTPSRIEENFDLFGFDLDEEDMAALAGLDNGRRLGPDPDDFNNR</sequence>
<feature type="binding site" evidence="5">
    <location>
        <position position="109"/>
    </location>
    <ligand>
        <name>substrate</name>
    </ligand>
</feature>
<dbReference type="Pfam" id="PF00248">
    <property type="entry name" value="Aldo_ket_red"/>
    <property type="match status" value="1"/>
</dbReference>
<evidence type="ECO:0000256" key="3">
    <source>
        <dbReference type="ARBA" id="ARBA00023002"/>
    </source>
</evidence>
<dbReference type="GO" id="GO:0016616">
    <property type="term" value="F:oxidoreductase activity, acting on the CH-OH group of donors, NAD or NADP as acceptor"/>
    <property type="evidence" value="ECO:0007669"/>
    <property type="project" value="UniProtKB-ARBA"/>
</dbReference>
<feature type="active site" description="Proton donor" evidence="4">
    <location>
        <position position="51"/>
    </location>
</feature>
<evidence type="ECO:0000313" key="8">
    <source>
        <dbReference type="EMBL" id="MBB0231533.1"/>
    </source>
</evidence>
<dbReference type="SUPFAM" id="SSF51430">
    <property type="entry name" value="NAD(P)-linked oxidoreductase"/>
    <property type="match status" value="1"/>
</dbReference>
<dbReference type="PIRSF" id="PIRSF000097">
    <property type="entry name" value="AKR"/>
    <property type="match status" value="1"/>
</dbReference>
<proteinExistence type="inferred from homology"/>
<gene>
    <name evidence="8" type="ORF">FOE67_18995</name>
</gene>
<dbReference type="RefSeq" id="WP_182665992.1">
    <property type="nucleotide sequence ID" value="NZ_VKHS01000545.1"/>
</dbReference>
<accession>A0A7W3XY36</accession>
<dbReference type="InterPro" id="IPR020471">
    <property type="entry name" value="AKR"/>
</dbReference>
<dbReference type="InterPro" id="IPR023210">
    <property type="entry name" value="NADP_OxRdtase_dom"/>
</dbReference>
<feature type="site" description="Lowers pKa of active site Tyr" evidence="6">
    <location>
        <position position="76"/>
    </location>
</feature>
<evidence type="ECO:0000256" key="5">
    <source>
        <dbReference type="PIRSR" id="PIRSR000097-2"/>
    </source>
</evidence>
<evidence type="ECO:0000256" key="2">
    <source>
        <dbReference type="ARBA" id="ARBA00022857"/>
    </source>
</evidence>
<dbReference type="PROSITE" id="PS00063">
    <property type="entry name" value="ALDOKETO_REDUCTASE_3"/>
    <property type="match status" value="1"/>
</dbReference>
<evidence type="ECO:0000256" key="1">
    <source>
        <dbReference type="ARBA" id="ARBA00007905"/>
    </source>
</evidence>
<organism evidence="8 9">
    <name type="scientific">Streptomyces calidiresistens</name>
    <dbReference type="NCBI Taxonomy" id="1485586"/>
    <lineage>
        <taxon>Bacteria</taxon>
        <taxon>Bacillati</taxon>
        <taxon>Actinomycetota</taxon>
        <taxon>Actinomycetes</taxon>
        <taxon>Kitasatosporales</taxon>
        <taxon>Streptomycetaceae</taxon>
        <taxon>Streptomyces</taxon>
    </lineage>
</organism>
<dbReference type="AlphaFoldDB" id="A0A7W3XY36"/>
<evidence type="ECO:0000259" key="7">
    <source>
        <dbReference type="Pfam" id="PF00248"/>
    </source>
</evidence>
<keyword evidence="2" id="KW-0521">NADP</keyword>
<dbReference type="PANTHER" id="PTHR43827">
    <property type="entry name" value="2,5-DIKETO-D-GLUCONIC ACID REDUCTASE"/>
    <property type="match status" value="1"/>
</dbReference>
<feature type="domain" description="NADP-dependent oxidoreductase" evidence="7">
    <location>
        <begin position="18"/>
        <end position="261"/>
    </location>
</feature>
<name>A0A7W3XY36_9ACTN</name>
<dbReference type="InterPro" id="IPR036812">
    <property type="entry name" value="NAD(P)_OxRdtase_dom_sf"/>
</dbReference>
<comment type="similarity">
    <text evidence="1">Belongs to the aldo/keto reductase family.</text>
</comment>
<dbReference type="EMBL" id="VKHS01000545">
    <property type="protein sequence ID" value="MBB0231533.1"/>
    <property type="molecule type" value="Genomic_DNA"/>
</dbReference>